<keyword evidence="3" id="KW-1185">Reference proteome</keyword>
<evidence type="ECO:0000313" key="2">
    <source>
        <dbReference type="EMBL" id="PSL48600.1"/>
    </source>
</evidence>
<gene>
    <name evidence="2" type="ORF">B0H94_104201</name>
</gene>
<comment type="caution">
    <text evidence="2">The sequence shown here is derived from an EMBL/GenBank/DDBJ whole genome shotgun (WGS) entry which is preliminary data.</text>
</comment>
<evidence type="ECO:0000313" key="3">
    <source>
        <dbReference type="Proteomes" id="UP000242310"/>
    </source>
</evidence>
<dbReference type="Pfam" id="PF26154">
    <property type="entry name" value="DUF8042"/>
    <property type="match status" value="1"/>
</dbReference>
<dbReference type="AlphaFoldDB" id="A0A2P8HQU8"/>
<protein>
    <recommendedName>
        <fullName evidence="1">DUF8042 domain-containing protein</fullName>
    </recommendedName>
</protein>
<dbReference type="RefSeq" id="WP_106588167.1">
    <property type="nucleotide sequence ID" value="NZ_PYAV01000004.1"/>
</dbReference>
<dbReference type="Proteomes" id="UP000242310">
    <property type="component" value="Unassembled WGS sequence"/>
</dbReference>
<name>A0A2P8HQU8_9BACI</name>
<reference evidence="2 3" key="1">
    <citation type="submission" date="2018-03" db="EMBL/GenBank/DDBJ databases">
        <title>Genomic Encyclopedia of Type Strains, Phase III (KMG-III): the genomes of soil and plant-associated and newly described type strains.</title>
        <authorList>
            <person name="Whitman W."/>
        </authorList>
    </citation>
    <scope>NUCLEOTIDE SEQUENCE [LARGE SCALE GENOMIC DNA]</scope>
    <source>
        <strain evidence="2 3">CGMCC 1.07653</strain>
    </source>
</reference>
<dbReference type="EMBL" id="PYAV01000004">
    <property type="protein sequence ID" value="PSL48600.1"/>
    <property type="molecule type" value="Genomic_DNA"/>
</dbReference>
<organism evidence="2 3">
    <name type="scientific">Salsuginibacillus halophilus</name>
    <dbReference type="NCBI Taxonomy" id="517424"/>
    <lineage>
        <taxon>Bacteria</taxon>
        <taxon>Bacillati</taxon>
        <taxon>Bacillota</taxon>
        <taxon>Bacilli</taxon>
        <taxon>Bacillales</taxon>
        <taxon>Bacillaceae</taxon>
        <taxon>Salsuginibacillus</taxon>
    </lineage>
</organism>
<sequence length="124" mass="13689">MEEELRDVLQKSLDLSDTIKEGAEHAKKLLDSETPEHSVPLLEDVSRALQAVQSALGQIDPQVFDAAQIVEEGERVDAALSHVADALQAETYGSAKEVMQFTLLPRLNAWRDMIYDALTTEVSP</sequence>
<proteinExistence type="predicted"/>
<dbReference type="InterPro" id="IPR058355">
    <property type="entry name" value="DUF8042"/>
</dbReference>
<feature type="domain" description="DUF8042" evidence="1">
    <location>
        <begin position="3"/>
        <end position="118"/>
    </location>
</feature>
<accession>A0A2P8HQU8</accession>
<dbReference type="OrthoDB" id="2874105at2"/>
<evidence type="ECO:0000259" key="1">
    <source>
        <dbReference type="Pfam" id="PF26154"/>
    </source>
</evidence>